<dbReference type="PANTHER" id="PTHR28255">
    <property type="match status" value="1"/>
</dbReference>
<dbReference type="VEuPathDB" id="FungiDB:YALI1_B07852g"/>
<reference evidence="1 3" key="1">
    <citation type="journal article" date="2016" name="PLoS ONE">
        <title>Sequence Assembly of Yarrowia lipolytica Strain W29/CLIB89 Shows Transposable Element Diversity.</title>
        <authorList>
            <person name="Magnan C."/>
            <person name="Yu J."/>
            <person name="Chang I."/>
            <person name="Jahn E."/>
            <person name="Kanomata Y."/>
            <person name="Wu J."/>
            <person name="Zeller M."/>
            <person name="Oakes M."/>
            <person name="Baldi P."/>
            <person name="Sandmeyer S."/>
        </authorList>
    </citation>
    <scope>NUCLEOTIDE SEQUENCE [LARGE SCALE GENOMIC DNA]</scope>
    <source>
        <strain evidence="1">CLIB89</strain>
        <strain evidence="3">CLIB89(W29)</strain>
    </source>
</reference>
<evidence type="ECO:0000313" key="3">
    <source>
        <dbReference type="Proteomes" id="UP000182444"/>
    </source>
</evidence>
<protein>
    <submittedName>
        <fullName evidence="1">Uncharacterized protein</fullName>
    </submittedName>
</protein>
<evidence type="ECO:0000313" key="1">
    <source>
        <dbReference type="EMBL" id="AOW01286.1"/>
    </source>
</evidence>
<dbReference type="AlphaFoldDB" id="A0A1H6PVZ2"/>
<evidence type="ECO:0000313" key="4">
    <source>
        <dbReference type="Proteomes" id="UP000256601"/>
    </source>
</evidence>
<dbReference type="Pfam" id="PF03928">
    <property type="entry name" value="HbpS-like"/>
    <property type="match status" value="1"/>
</dbReference>
<sequence length="168" mass="18597">MATPLPFDLPLEKIDEQEGECILMGFNADYAFELGSQIRERAKKAGKCILIDITTVTGLTWFRAASGLGTNIDNQHWVSRKRNAVIRFGRSSFFLGCNMRQKGRTLQEAYGVSDTEYAAHGGGFPIRVNGIEGPVAVVTVSGLPQVEDHTLVYQCLRDFAAQQRKELS</sequence>
<dbReference type="VEuPathDB" id="FungiDB:YALI0_B05808g"/>
<gene>
    <name evidence="2" type="ORF">B0I71DRAFT_28487</name>
    <name evidence="1" type="ORF">YALI1_B07852g</name>
</gene>
<dbReference type="KEGG" id="yli:2907207"/>
<evidence type="ECO:0000313" key="2">
    <source>
        <dbReference type="EMBL" id="RDW26897.1"/>
    </source>
</evidence>
<dbReference type="Gene3D" id="3.30.450.150">
    <property type="entry name" value="Haem-degrading domain"/>
    <property type="match status" value="1"/>
</dbReference>
<dbReference type="SUPFAM" id="SSF143744">
    <property type="entry name" value="GlcG-like"/>
    <property type="match status" value="1"/>
</dbReference>
<dbReference type="EMBL" id="CP017554">
    <property type="protein sequence ID" value="AOW01286.1"/>
    <property type="molecule type" value="Genomic_DNA"/>
</dbReference>
<dbReference type="Proteomes" id="UP000256601">
    <property type="component" value="Unassembled WGS sequence"/>
</dbReference>
<dbReference type="InterPro" id="IPR010371">
    <property type="entry name" value="YBR137W-like"/>
</dbReference>
<dbReference type="OMA" id="TMQEDHE"/>
<dbReference type="GO" id="GO:0072380">
    <property type="term" value="C:TRC complex"/>
    <property type="evidence" value="ECO:0007669"/>
    <property type="project" value="EnsemblFungi"/>
</dbReference>
<reference evidence="2 4" key="2">
    <citation type="submission" date="2018-07" db="EMBL/GenBank/DDBJ databases">
        <title>Draft Genome Assemblies for Five Robust Yarrowia lipolytica Strains Exhibiting High Lipid Production and Pentose Sugar Utilization and Sugar Alcohol Secretion from Undetoxified Lignocellulosic Biomass Hydrolysates.</title>
        <authorList>
            <consortium name="DOE Joint Genome Institute"/>
            <person name="Walker C."/>
            <person name="Ryu S."/>
            <person name="Na H."/>
            <person name="Zane M."/>
            <person name="LaButti K."/>
            <person name="Lipzen A."/>
            <person name="Haridas S."/>
            <person name="Barry K."/>
            <person name="Grigoriev I.V."/>
            <person name="Quarterman J."/>
            <person name="Slininger P."/>
            <person name="Dien B."/>
            <person name="Trinh C.T."/>
        </authorList>
    </citation>
    <scope>NUCLEOTIDE SEQUENCE [LARGE SCALE GENOMIC DNA]</scope>
    <source>
        <strain evidence="2 4">YB392</strain>
    </source>
</reference>
<organism evidence="1 3">
    <name type="scientific">Yarrowia lipolytica</name>
    <name type="common">Candida lipolytica</name>
    <dbReference type="NCBI Taxonomy" id="4952"/>
    <lineage>
        <taxon>Eukaryota</taxon>
        <taxon>Fungi</taxon>
        <taxon>Dikarya</taxon>
        <taxon>Ascomycota</taxon>
        <taxon>Saccharomycotina</taxon>
        <taxon>Dipodascomycetes</taxon>
        <taxon>Dipodascales</taxon>
        <taxon>Dipodascales incertae sedis</taxon>
        <taxon>Yarrowia</taxon>
    </lineage>
</organism>
<name>A0A1H6PVZ2_YARLL</name>
<accession>A0A1H6PVZ2</accession>
<dbReference type="OrthoDB" id="2209940at2759"/>
<dbReference type="PANTHER" id="PTHR28255:SF1">
    <property type="entry name" value="UPF0303 PROTEIN YBR137W"/>
    <property type="match status" value="1"/>
</dbReference>
<dbReference type="InterPro" id="IPR005624">
    <property type="entry name" value="PduO/GlcC-like"/>
</dbReference>
<dbReference type="PIRSF" id="PIRSF008757">
    <property type="entry name" value="UCP008757"/>
    <property type="match status" value="1"/>
</dbReference>
<dbReference type="NCBIfam" id="NF002696">
    <property type="entry name" value="PRK02487.1-5"/>
    <property type="match status" value="1"/>
</dbReference>
<proteinExistence type="predicted"/>
<dbReference type="eggNOG" id="ENOG502S03S">
    <property type="taxonomic scope" value="Eukaryota"/>
</dbReference>
<dbReference type="GO" id="GO:0006620">
    <property type="term" value="P:post-translational protein targeting to endoplasmic reticulum membrane"/>
    <property type="evidence" value="ECO:0007669"/>
    <property type="project" value="EnsemblFungi"/>
</dbReference>
<dbReference type="InterPro" id="IPR038084">
    <property type="entry name" value="PduO/GlcC-like_sf"/>
</dbReference>
<dbReference type="Proteomes" id="UP000182444">
    <property type="component" value="Chromosome 1B"/>
</dbReference>
<dbReference type="RefSeq" id="XP_500545.1">
    <property type="nucleotide sequence ID" value="XM_500545.1"/>
</dbReference>
<dbReference type="GeneID" id="2907207"/>
<dbReference type="EMBL" id="KZ858972">
    <property type="protein sequence ID" value="RDW26897.1"/>
    <property type="molecule type" value="Genomic_DNA"/>
</dbReference>